<dbReference type="Proteomes" id="UP000186513">
    <property type="component" value="Unassembled WGS sequence"/>
</dbReference>
<dbReference type="RefSeq" id="WP_072427074.1">
    <property type="nucleotide sequence ID" value="NZ_FPKR01000002.1"/>
</dbReference>
<accession>A0A1K2H6S1</accession>
<proteinExistence type="predicted"/>
<reference evidence="2 3" key="1">
    <citation type="submission" date="2016-11" db="EMBL/GenBank/DDBJ databases">
        <authorList>
            <person name="Jaros S."/>
            <person name="Januszkiewicz K."/>
            <person name="Wedrychowicz H."/>
        </authorList>
    </citation>
    <scope>NUCLEOTIDE SEQUENCE [LARGE SCALE GENOMIC DNA]</scope>
    <source>
        <strain evidence="2 3">DSM 18899</strain>
    </source>
</reference>
<evidence type="ECO:0008006" key="4">
    <source>
        <dbReference type="Google" id="ProtNLM"/>
    </source>
</evidence>
<evidence type="ECO:0000313" key="3">
    <source>
        <dbReference type="Proteomes" id="UP000186513"/>
    </source>
</evidence>
<protein>
    <recommendedName>
        <fullName evidence="4">Lipoprotein</fullName>
    </recommendedName>
</protein>
<dbReference type="STRING" id="1121279.SAMN02745887_00524"/>
<evidence type="ECO:0000256" key="1">
    <source>
        <dbReference type="SAM" id="SignalP"/>
    </source>
</evidence>
<feature type="chain" id="PRO_5012611370" description="Lipoprotein" evidence="1">
    <location>
        <begin position="26"/>
        <end position="194"/>
    </location>
</feature>
<sequence>MLMRHLRYLLCLACLGLLQAAPAAAADSPASWQARCQPDLALESVDFASQSGDVAEDDFVVHLNWRNGQRTRLALPGAWYLQTEALSRRGGVCSGIGAVHLPHHTLLLVLPWSGRPGFDRLSAVALDLQTRQVRDIQADIGEISPDYRAEVQPERYSLYAIKNWLVHADGRDEVQSAWLDVAVREGKIVRAWRP</sequence>
<feature type="signal peptide" evidence="1">
    <location>
        <begin position="1"/>
        <end position="25"/>
    </location>
</feature>
<gene>
    <name evidence="2" type="ORF">SAMN02745887_00524</name>
</gene>
<dbReference type="AlphaFoldDB" id="A0A1K2H6S1"/>
<evidence type="ECO:0000313" key="2">
    <source>
        <dbReference type="EMBL" id="SFZ72061.1"/>
    </source>
</evidence>
<dbReference type="EMBL" id="FPKR01000002">
    <property type="protein sequence ID" value="SFZ72061.1"/>
    <property type="molecule type" value="Genomic_DNA"/>
</dbReference>
<keyword evidence="1" id="KW-0732">Signal</keyword>
<name>A0A1K2H6S1_9NEIS</name>
<keyword evidence="3" id="KW-1185">Reference proteome</keyword>
<organism evidence="2 3">
    <name type="scientific">Chitinimonas taiwanensis DSM 18899</name>
    <dbReference type="NCBI Taxonomy" id="1121279"/>
    <lineage>
        <taxon>Bacteria</taxon>
        <taxon>Pseudomonadati</taxon>
        <taxon>Pseudomonadota</taxon>
        <taxon>Betaproteobacteria</taxon>
        <taxon>Neisseriales</taxon>
        <taxon>Chitinibacteraceae</taxon>
        <taxon>Chitinimonas</taxon>
    </lineage>
</organism>